<evidence type="ECO:0008006" key="3">
    <source>
        <dbReference type="Google" id="ProtNLM"/>
    </source>
</evidence>
<dbReference type="STRING" id="996801.BW723_16545"/>
<name>A0A1B8TRV4_9FLAO</name>
<dbReference type="EMBL" id="LSFL01000041">
    <property type="protein sequence ID" value="OBY62208.1"/>
    <property type="molecule type" value="Genomic_DNA"/>
</dbReference>
<dbReference type="Proteomes" id="UP000092612">
    <property type="component" value="Unassembled WGS sequence"/>
</dbReference>
<evidence type="ECO:0000313" key="2">
    <source>
        <dbReference type="Proteomes" id="UP000092612"/>
    </source>
</evidence>
<accession>A0A1B8TRV4</accession>
<reference evidence="2" key="1">
    <citation type="submission" date="2016-02" db="EMBL/GenBank/DDBJ databases">
        <title>Paenibacillus sp. LPB0068, isolated from Crassostrea gigas.</title>
        <authorList>
            <person name="Shin S.-K."/>
            <person name="Yi H."/>
        </authorList>
    </citation>
    <scope>NUCLEOTIDE SEQUENCE [LARGE SCALE GENOMIC DNA]</scope>
    <source>
        <strain evidence="2">KCTC 23969</strain>
    </source>
</reference>
<gene>
    <name evidence="1" type="ORF">LPB301_15100</name>
</gene>
<sequence length="270" mass="30162">MSLSFCLNAQDLLSGGSNSWIFHTPDDGRTTLHLTSMLNGSWQWGKETVFYNNGNVKFNGELGIGTSVPMGKLDILLGGWSNIPRVLFKQTSDNPSMRLYRPSGSGSSIYSWWIENTGNGGLNFKYGYGSSTGSESPVSKFTFTNNGDFGIGTTTPDSKLSVNGTIHAKEVKIDLIGWPDYVFRKEYQLLTLEEVESYVKKNGHLPRISSADEVEKNGVLLGEISKKLLEKIEELTLYAIYQEKIIKEQNQKNKDLEKRLSKIESLIINK</sequence>
<keyword evidence="2" id="KW-1185">Reference proteome</keyword>
<comment type="caution">
    <text evidence="1">The sequence shown here is derived from an EMBL/GenBank/DDBJ whole genome shotgun (WGS) entry which is preliminary data.</text>
</comment>
<dbReference type="AlphaFoldDB" id="A0A1B8TRV4"/>
<protein>
    <recommendedName>
        <fullName evidence="3">Peptidase S74 domain-containing protein</fullName>
    </recommendedName>
</protein>
<organism evidence="1 2">
    <name type="scientific">Polaribacter reichenbachii</name>
    <dbReference type="NCBI Taxonomy" id="996801"/>
    <lineage>
        <taxon>Bacteria</taxon>
        <taxon>Pseudomonadati</taxon>
        <taxon>Bacteroidota</taxon>
        <taxon>Flavobacteriia</taxon>
        <taxon>Flavobacteriales</taxon>
        <taxon>Flavobacteriaceae</taxon>
    </lineage>
</organism>
<evidence type="ECO:0000313" key="1">
    <source>
        <dbReference type="EMBL" id="OBY62208.1"/>
    </source>
</evidence>
<proteinExistence type="predicted"/>